<protein>
    <submittedName>
        <fullName evidence="2">Uncharacterized protein</fullName>
    </submittedName>
</protein>
<feature type="compositionally biased region" description="Basic and acidic residues" evidence="1">
    <location>
        <begin position="7"/>
        <end position="45"/>
    </location>
</feature>
<sequence length="256" mass="27519">MTRRGRSRIDRPVDPARRRDRDRLRPDRVDDRAQGRIVDTSRDVRSVSSDSSEARRLLISLVQTASRMSNVGGDAIPAATSTARSSAIRPLALSSISPMVSWFRSGELLRTTPGRSTSLEDDTTAPIVRATPTRSRSARVGPGSASSATVRRPPAPSPYHHGMPFCLNDRGRRAHALSLNVTNLFDRDPPDAILASDARQSGGFDVQQSSPLGRLITTGVGLRFQPLVSPPRPAGAPGCRRPCRRGPAPPPAGAGR</sequence>
<reference evidence="2 3" key="1">
    <citation type="submission" date="2017-07" db="EMBL/GenBank/DDBJ databases">
        <authorList>
            <person name="Sun Z.S."/>
            <person name="Albrecht U."/>
            <person name="Echele G."/>
            <person name="Lee C.C."/>
        </authorList>
    </citation>
    <scope>NUCLEOTIDE SEQUENCE [LARGE SCALE GENOMIC DNA]</scope>
    <source>
        <strain evidence="2 3">CGMCC 1.12672</strain>
    </source>
</reference>
<evidence type="ECO:0000313" key="3">
    <source>
        <dbReference type="Proteomes" id="UP000219494"/>
    </source>
</evidence>
<feature type="region of interest" description="Disordered" evidence="1">
    <location>
        <begin position="1"/>
        <end position="50"/>
    </location>
</feature>
<name>A0A285QHE8_9SPHN</name>
<accession>A0A285QHE8</accession>
<feature type="region of interest" description="Disordered" evidence="1">
    <location>
        <begin position="226"/>
        <end position="256"/>
    </location>
</feature>
<proteinExistence type="predicted"/>
<feature type="compositionally biased region" description="Pro residues" evidence="1">
    <location>
        <begin position="247"/>
        <end position="256"/>
    </location>
</feature>
<evidence type="ECO:0000256" key="1">
    <source>
        <dbReference type="SAM" id="MobiDB-lite"/>
    </source>
</evidence>
<evidence type="ECO:0000313" key="2">
    <source>
        <dbReference type="EMBL" id="SOB79502.1"/>
    </source>
</evidence>
<dbReference type="AlphaFoldDB" id="A0A285QHE8"/>
<organism evidence="2 3">
    <name type="scientific">Sphingomonas guangdongensis</name>
    <dbReference type="NCBI Taxonomy" id="1141890"/>
    <lineage>
        <taxon>Bacteria</taxon>
        <taxon>Pseudomonadati</taxon>
        <taxon>Pseudomonadota</taxon>
        <taxon>Alphaproteobacteria</taxon>
        <taxon>Sphingomonadales</taxon>
        <taxon>Sphingomonadaceae</taxon>
        <taxon>Sphingomonas</taxon>
    </lineage>
</organism>
<feature type="region of interest" description="Disordered" evidence="1">
    <location>
        <begin position="132"/>
        <end position="159"/>
    </location>
</feature>
<dbReference type="EMBL" id="OBMI01000001">
    <property type="protein sequence ID" value="SOB79502.1"/>
    <property type="molecule type" value="Genomic_DNA"/>
</dbReference>
<dbReference type="Proteomes" id="UP000219494">
    <property type="component" value="Unassembled WGS sequence"/>
</dbReference>
<keyword evidence="3" id="KW-1185">Reference proteome</keyword>
<gene>
    <name evidence="2" type="ORF">SAMN06297144_0587</name>
</gene>